<feature type="transmembrane region" description="Helical" evidence="2">
    <location>
        <begin position="147"/>
        <end position="168"/>
    </location>
</feature>
<feature type="transmembrane region" description="Helical" evidence="2">
    <location>
        <begin position="324"/>
        <end position="346"/>
    </location>
</feature>
<dbReference type="AlphaFoldDB" id="A0A921MVW5"/>
<dbReference type="InterPro" id="IPR026898">
    <property type="entry name" value="PrsW"/>
</dbReference>
<dbReference type="Pfam" id="PF13367">
    <property type="entry name" value="PrsW-protease"/>
    <property type="match status" value="1"/>
</dbReference>
<feature type="region of interest" description="Disordered" evidence="1">
    <location>
        <begin position="1"/>
        <end position="58"/>
    </location>
</feature>
<keyword evidence="3" id="KW-0482">Metalloprotease</keyword>
<keyword evidence="3" id="KW-0645">Protease</keyword>
<keyword evidence="2" id="KW-1133">Transmembrane helix</keyword>
<feature type="transmembrane region" description="Helical" evidence="2">
    <location>
        <begin position="180"/>
        <end position="199"/>
    </location>
</feature>
<keyword evidence="3" id="KW-0378">Hydrolase</keyword>
<keyword evidence="2" id="KW-0812">Transmembrane</keyword>
<feature type="compositionally biased region" description="Low complexity" evidence="1">
    <location>
        <begin position="31"/>
        <end position="44"/>
    </location>
</feature>
<dbReference type="EMBL" id="DYUE01000141">
    <property type="protein sequence ID" value="HJG91219.1"/>
    <property type="molecule type" value="Genomic_DNA"/>
</dbReference>
<gene>
    <name evidence="3" type="ORF">K8V81_05785</name>
</gene>
<feature type="non-terminal residue" evidence="3">
    <location>
        <position position="1"/>
    </location>
</feature>
<evidence type="ECO:0000256" key="2">
    <source>
        <dbReference type="SAM" id="Phobius"/>
    </source>
</evidence>
<evidence type="ECO:0000256" key="1">
    <source>
        <dbReference type="SAM" id="MobiDB-lite"/>
    </source>
</evidence>
<reference evidence="3" key="2">
    <citation type="submission" date="2021-09" db="EMBL/GenBank/DDBJ databases">
        <authorList>
            <person name="Gilroy R."/>
        </authorList>
    </citation>
    <scope>NUCLEOTIDE SEQUENCE</scope>
    <source>
        <strain evidence="3">ChiGjej5B5-22894</strain>
    </source>
</reference>
<reference evidence="3" key="1">
    <citation type="journal article" date="2021" name="PeerJ">
        <title>Extensive microbial diversity within the chicken gut microbiome revealed by metagenomics and culture.</title>
        <authorList>
            <person name="Gilroy R."/>
            <person name="Ravi A."/>
            <person name="Getino M."/>
            <person name="Pursley I."/>
            <person name="Horton D.L."/>
            <person name="Alikhan N.F."/>
            <person name="Baker D."/>
            <person name="Gharbi K."/>
            <person name="Hall N."/>
            <person name="Watson M."/>
            <person name="Adriaenssens E.M."/>
            <person name="Foster-Nyarko E."/>
            <person name="Jarju S."/>
            <person name="Secka A."/>
            <person name="Antonio M."/>
            <person name="Oren A."/>
            <person name="Chaudhuri R.R."/>
            <person name="La Ragione R."/>
            <person name="Hildebrand F."/>
            <person name="Pallen M.J."/>
        </authorList>
    </citation>
    <scope>NUCLEOTIDE SEQUENCE</scope>
    <source>
        <strain evidence="3">ChiGjej5B5-22894</strain>
    </source>
</reference>
<dbReference type="PANTHER" id="PTHR36844:SF1">
    <property type="entry name" value="PROTEASE PRSW"/>
    <property type="match status" value="1"/>
</dbReference>
<name>A0A921MVW5_9MICO</name>
<protein>
    <submittedName>
        <fullName evidence="3">PrsW family intramembrane metalloprotease</fullName>
    </submittedName>
</protein>
<sequence>PPRVPAAETEALMSQPPHQPPGGQFMPNGRPRPGAPSSTAGSPSFQSQPRYVDYGNPRAYDTSVRPTSGLTAARYAPAQIQQPGQAQPQSAWSTQTRRVQEVAQHAARPPAVNIMVWIMVVALAFSLLFVLGWFFLEFVLTASSSPAWWPVTAFLASISLLVIAGIMLLADRWDPQPLPLLLIAVFWGAAIAAFASYWLNTINSLLVYLVTGSEAAANFAGPVISAPLVEETTKGLGLLLLMVLARRYFNGPLDGLIYGSLIGGGFAFTENIIYYTRGLEDMGAGGVLFLFILRGVMNIFGHAIYVSLTGVIVGFVARKWGTAMGFLVFLPALIPGMLVHAAWNFFAGLGGGVLVLVLMYGAKAIISLLWLITIGLLIWDESRLTRIRLGDYANRGWLTHEEVDMLATWKGRREGRRWAAQIGARPVMKRFIRESADLASIRQRLLADGANPKVVEIERNLLNRLTTNRQELLSYAR</sequence>
<proteinExistence type="predicted"/>
<feature type="transmembrane region" description="Helical" evidence="2">
    <location>
        <begin position="287"/>
        <end position="317"/>
    </location>
</feature>
<accession>A0A921MVW5</accession>
<evidence type="ECO:0000313" key="3">
    <source>
        <dbReference type="EMBL" id="HJG91219.1"/>
    </source>
</evidence>
<evidence type="ECO:0000313" key="4">
    <source>
        <dbReference type="Proteomes" id="UP000742460"/>
    </source>
</evidence>
<keyword evidence="2" id="KW-0472">Membrane</keyword>
<dbReference type="Proteomes" id="UP000742460">
    <property type="component" value="Unassembled WGS sequence"/>
</dbReference>
<feature type="transmembrane region" description="Helical" evidence="2">
    <location>
        <begin position="114"/>
        <end position="135"/>
    </location>
</feature>
<comment type="caution">
    <text evidence="3">The sequence shown here is derived from an EMBL/GenBank/DDBJ whole genome shotgun (WGS) entry which is preliminary data.</text>
</comment>
<dbReference type="PANTHER" id="PTHR36844">
    <property type="entry name" value="PROTEASE PRSW"/>
    <property type="match status" value="1"/>
</dbReference>
<dbReference type="GO" id="GO:0008237">
    <property type="term" value="F:metallopeptidase activity"/>
    <property type="evidence" value="ECO:0007669"/>
    <property type="project" value="UniProtKB-KW"/>
</dbReference>
<feature type="transmembrane region" description="Helical" evidence="2">
    <location>
        <begin position="352"/>
        <end position="379"/>
    </location>
</feature>
<organism evidence="3 4">
    <name type="scientific">Brachybacterium massiliense</name>
    <dbReference type="NCBI Taxonomy" id="1755098"/>
    <lineage>
        <taxon>Bacteria</taxon>
        <taxon>Bacillati</taxon>
        <taxon>Actinomycetota</taxon>
        <taxon>Actinomycetes</taxon>
        <taxon>Micrococcales</taxon>
        <taxon>Dermabacteraceae</taxon>
        <taxon>Brachybacterium</taxon>
    </lineage>
</organism>
<feature type="transmembrane region" description="Helical" evidence="2">
    <location>
        <begin position="256"/>
        <end position="275"/>
    </location>
</feature>